<sequence length="660" mass="73876">MLFGEHHGSFAKTSGVLFEKATALRTIYLSGASYNVEGMLCNFSKLVHLRYIRIKSENMEGKCLLTALSRLYHLEVIDLQKWKGCSGSTRDISNLVKLRHFLVPRDGLQLHSNIVEVGKLKLLSELRSFETGKEIKGFELSQLGQLSELGGSLSIHNLEKVRAKEEAGEAKLIHKYLLHKLTLEWDVNQCDRDPAREESVLEILRPHSNLLELCIKGHGGGTCPSWLGVNLSVRNLESLHLDGVAWKVFPPIGDLWLVNGQGEQLSRDISDKKFRNLRRLELVKLPRLKKWVGDGPCQLFPHLKVLVIKDCSELIELSLSHSTCCQQGKEANISWFPRLQELKVEDCSKLLSFPPIPWTQSPCSTNIRGVGSAFEELVCEKNYKSEYSLQIEAKDTKDSTFWNVLAFHNLIELKQLKMKRCPPLPLHQFKMLSSLKALDIYDSSNVFMLAEEESSAQHQFPIVERIFIYGCSVGGKELTQLLTHFPKLSELHVDKCEKIAGLGVVGQQATTTLAQSSSANKVEEARIEQHQQQDTRGGEEIAASEAEGLLLLPSKLQALMISFCPELSLCFNPREDDKETGRTGGGGGLQGLSSLRWLRISYCRKFLSSYSSSSSSFCFLFPDSLEDLFLQGMEGMETLLPVSNLSCEVSQGYPYGAVGI</sequence>
<dbReference type="EMBL" id="GBRH01219381">
    <property type="protein sequence ID" value="JAD78514.1"/>
    <property type="molecule type" value="Transcribed_RNA"/>
</dbReference>
<dbReference type="Gene3D" id="3.80.10.10">
    <property type="entry name" value="Ribonuclease Inhibitor"/>
    <property type="match status" value="1"/>
</dbReference>
<dbReference type="PANTHER" id="PTHR47186:SF36">
    <property type="entry name" value="NB-ARC DOMAIN-CONTAINING PROTEIN"/>
    <property type="match status" value="1"/>
</dbReference>
<dbReference type="PANTHER" id="PTHR47186">
    <property type="entry name" value="LEUCINE-RICH REPEAT-CONTAINING PROTEIN 57"/>
    <property type="match status" value="1"/>
</dbReference>
<dbReference type="InterPro" id="IPR032675">
    <property type="entry name" value="LRR_dom_sf"/>
</dbReference>
<proteinExistence type="predicted"/>
<accession>A0A0A9CQ91</accession>
<protein>
    <recommendedName>
        <fullName evidence="1">R13L1/DRL21-like LRR repeat region domain-containing protein</fullName>
    </recommendedName>
</protein>
<reference evidence="2" key="2">
    <citation type="journal article" date="2015" name="Data Brief">
        <title>Shoot transcriptome of the giant reed, Arundo donax.</title>
        <authorList>
            <person name="Barrero R.A."/>
            <person name="Guerrero F.D."/>
            <person name="Moolhuijzen P."/>
            <person name="Goolsby J.A."/>
            <person name="Tidwell J."/>
            <person name="Bellgard S.E."/>
            <person name="Bellgard M.I."/>
        </authorList>
    </citation>
    <scope>NUCLEOTIDE SEQUENCE</scope>
    <source>
        <tissue evidence="2">Shoot tissue taken approximately 20 cm above the soil surface</tissue>
    </source>
</reference>
<dbReference type="Pfam" id="PF25019">
    <property type="entry name" value="LRR_R13L1-DRL21"/>
    <property type="match status" value="1"/>
</dbReference>
<evidence type="ECO:0000313" key="2">
    <source>
        <dbReference type="EMBL" id="JAD78514.1"/>
    </source>
</evidence>
<name>A0A0A9CQ91_ARUDO</name>
<dbReference type="SUPFAM" id="SSF52058">
    <property type="entry name" value="L domain-like"/>
    <property type="match status" value="2"/>
</dbReference>
<dbReference type="InterPro" id="IPR056789">
    <property type="entry name" value="LRR_R13L1-DRL21"/>
</dbReference>
<organism evidence="2">
    <name type="scientific">Arundo donax</name>
    <name type="common">Giant reed</name>
    <name type="synonym">Donax arundinaceus</name>
    <dbReference type="NCBI Taxonomy" id="35708"/>
    <lineage>
        <taxon>Eukaryota</taxon>
        <taxon>Viridiplantae</taxon>
        <taxon>Streptophyta</taxon>
        <taxon>Embryophyta</taxon>
        <taxon>Tracheophyta</taxon>
        <taxon>Spermatophyta</taxon>
        <taxon>Magnoliopsida</taxon>
        <taxon>Liliopsida</taxon>
        <taxon>Poales</taxon>
        <taxon>Poaceae</taxon>
        <taxon>PACMAD clade</taxon>
        <taxon>Arundinoideae</taxon>
        <taxon>Arundineae</taxon>
        <taxon>Arundo</taxon>
    </lineage>
</organism>
<feature type="domain" description="R13L1/DRL21-like LRR repeat region" evidence="1">
    <location>
        <begin position="140"/>
        <end position="255"/>
    </location>
</feature>
<evidence type="ECO:0000259" key="1">
    <source>
        <dbReference type="Pfam" id="PF25019"/>
    </source>
</evidence>
<dbReference type="AlphaFoldDB" id="A0A0A9CQ91"/>
<reference evidence="2" key="1">
    <citation type="submission" date="2014-09" db="EMBL/GenBank/DDBJ databases">
        <authorList>
            <person name="Magalhaes I.L.F."/>
            <person name="Oliveira U."/>
            <person name="Santos F.R."/>
            <person name="Vidigal T.H.D.A."/>
            <person name="Brescovit A.D."/>
            <person name="Santos A.J."/>
        </authorList>
    </citation>
    <scope>NUCLEOTIDE SEQUENCE</scope>
    <source>
        <tissue evidence="2">Shoot tissue taken approximately 20 cm above the soil surface</tissue>
    </source>
</reference>